<accession>A0ABQ5GNX6</accession>
<protein>
    <recommendedName>
        <fullName evidence="1">Retrotransposon gag domain-containing protein</fullName>
    </recommendedName>
</protein>
<evidence type="ECO:0000313" key="2">
    <source>
        <dbReference type="EMBL" id="GJT76662.1"/>
    </source>
</evidence>
<name>A0ABQ5GNX6_9ASTR</name>
<proteinExistence type="predicted"/>
<dbReference type="InterPro" id="IPR005162">
    <property type="entry name" value="Retrotrans_gag_dom"/>
</dbReference>
<feature type="domain" description="Retrotransposon gag" evidence="1">
    <location>
        <begin position="51"/>
        <end position="107"/>
    </location>
</feature>
<dbReference type="Pfam" id="PF03732">
    <property type="entry name" value="Retrotrans_gag"/>
    <property type="match status" value="1"/>
</dbReference>
<organism evidence="2 3">
    <name type="scientific">Tanacetum coccineum</name>
    <dbReference type="NCBI Taxonomy" id="301880"/>
    <lineage>
        <taxon>Eukaryota</taxon>
        <taxon>Viridiplantae</taxon>
        <taxon>Streptophyta</taxon>
        <taxon>Embryophyta</taxon>
        <taxon>Tracheophyta</taxon>
        <taxon>Spermatophyta</taxon>
        <taxon>Magnoliopsida</taxon>
        <taxon>eudicotyledons</taxon>
        <taxon>Gunneridae</taxon>
        <taxon>Pentapetalae</taxon>
        <taxon>asterids</taxon>
        <taxon>campanulids</taxon>
        <taxon>Asterales</taxon>
        <taxon>Asteraceae</taxon>
        <taxon>Asteroideae</taxon>
        <taxon>Anthemideae</taxon>
        <taxon>Anthemidinae</taxon>
        <taxon>Tanacetum</taxon>
    </lineage>
</organism>
<reference evidence="2" key="1">
    <citation type="journal article" date="2022" name="Int. J. Mol. Sci.">
        <title>Draft Genome of Tanacetum Coccineum: Genomic Comparison of Closely Related Tanacetum-Family Plants.</title>
        <authorList>
            <person name="Yamashiro T."/>
            <person name="Shiraishi A."/>
            <person name="Nakayama K."/>
            <person name="Satake H."/>
        </authorList>
    </citation>
    <scope>NUCLEOTIDE SEQUENCE</scope>
</reference>
<sequence length="193" mass="22161">MPAQTRSGISLVLEDSNMTAMRESLLVSMRDEMERFWQAKSNSQNENSNGDAILKRFSLAYDDPLAEIKKLKQTGSVQQYIDAYDKLLCRVKLQDKQAMSFFIAGLQSEIELAVRMFKPTSLAELYGLCKLQESQLNVGKQKGKMPLLTTPRLKEILYGLKRAPRQWYLKFDSFMQKDKDEENKSSNVAKNQC</sequence>
<reference evidence="2" key="2">
    <citation type="submission" date="2022-01" db="EMBL/GenBank/DDBJ databases">
        <authorList>
            <person name="Yamashiro T."/>
            <person name="Shiraishi A."/>
            <person name="Satake H."/>
            <person name="Nakayama K."/>
        </authorList>
    </citation>
    <scope>NUCLEOTIDE SEQUENCE</scope>
</reference>
<dbReference type="Proteomes" id="UP001151760">
    <property type="component" value="Unassembled WGS sequence"/>
</dbReference>
<evidence type="ECO:0000313" key="3">
    <source>
        <dbReference type="Proteomes" id="UP001151760"/>
    </source>
</evidence>
<evidence type="ECO:0000259" key="1">
    <source>
        <dbReference type="Pfam" id="PF03732"/>
    </source>
</evidence>
<dbReference type="EMBL" id="BQNB010018644">
    <property type="protein sequence ID" value="GJT76662.1"/>
    <property type="molecule type" value="Genomic_DNA"/>
</dbReference>
<comment type="caution">
    <text evidence="2">The sequence shown here is derived from an EMBL/GenBank/DDBJ whole genome shotgun (WGS) entry which is preliminary data.</text>
</comment>
<gene>
    <name evidence="2" type="ORF">Tco_1043387</name>
</gene>
<keyword evidence="3" id="KW-1185">Reference proteome</keyword>